<evidence type="ECO:0000313" key="9">
    <source>
        <dbReference type="Proteomes" id="UP000600588"/>
    </source>
</evidence>
<dbReference type="PROSITE" id="PS00394">
    <property type="entry name" value="DNA_PHOTOLYASES_1_1"/>
    <property type="match status" value="1"/>
</dbReference>
<dbReference type="InterPro" id="IPR036134">
    <property type="entry name" value="Crypto/Photolyase_FAD-like_sf"/>
</dbReference>
<comment type="cofactor">
    <cofactor evidence="5">
        <name>FAD</name>
        <dbReference type="ChEBI" id="CHEBI:57692"/>
    </cofactor>
    <text evidence="5">Binds 1 FAD per subunit.</text>
</comment>
<dbReference type="InterPro" id="IPR014729">
    <property type="entry name" value="Rossmann-like_a/b/a_fold"/>
</dbReference>
<dbReference type="GO" id="GO:0003677">
    <property type="term" value="F:DNA binding"/>
    <property type="evidence" value="ECO:0007669"/>
    <property type="project" value="TreeGrafter"/>
</dbReference>
<dbReference type="SUPFAM" id="SSF52425">
    <property type="entry name" value="Cryptochrome/photolyase, N-terminal domain"/>
    <property type="match status" value="1"/>
</dbReference>
<dbReference type="Gene3D" id="1.25.40.80">
    <property type="match status" value="1"/>
</dbReference>
<dbReference type="PRINTS" id="PR00147">
    <property type="entry name" value="DNAPHOTLYASE"/>
</dbReference>
<feature type="binding site" evidence="5">
    <location>
        <position position="215"/>
    </location>
    <ligand>
        <name>FAD</name>
        <dbReference type="ChEBI" id="CHEBI:57692"/>
    </ligand>
</feature>
<proteinExistence type="inferred from homology"/>
<keyword evidence="4 6" id="KW-0157">Chromophore</keyword>
<dbReference type="SUPFAM" id="SSF48173">
    <property type="entry name" value="Cryptochrome/photolyase FAD-binding domain"/>
    <property type="match status" value="1"/>
</dbReference>
<dbReference type="PANTHER" id="PTHR11455">
    <property type="entry name" value="CRYPTOCHROME"/>
    <property type="match status" value="1"/>
</dbReference>
<dbReference type="InterPro" id="IPR036155">
    <property type="entry name" value="Crypto/Photolyase_N_sf"/>
</dbReference>
<dbReference type="Gene3D" id="3.40.50.620">
    <property type="entry name" value="HUPs"/>
    <property type="match status" value="1"/>
</dbReference>
<keyword evidence="3 5" id="KW-0274">FAD</keyword>
<name>A0A8J6U7B1_9FLAO</name>
<dbReference type="GO" id="GO:0006139">
    <property type="term" value="P:nucleobase-containing compound metabolic process"/>
    <property type="evidence" value="ECO:0007669"/>
    <property type="project" value="UniProtKB-ARBA"/>
</dbReference>
<dbReference type="GO" id="GO:0006950">
    <property type="term" value="P:response to stress"/>
    <property type="evidence" value="ECO:0007669"/>
    <property type="project" value="UniProtKB-ARBA"/>
</dbReference>
<evidence type="ECO:0000256" key="1">
    <source>
        <dbReference type="ARBA" id="ARBA00001932"/>
    </source>
</evidence>
<comment type="caution">
    <text evidence="8">The sequence shown here is derived from an EMBL/GenBank/DDBJ whole genome shotgun (WGS) entry which is preliminary data.</text>
</comment>
<dbReference type="GO" id="GO:0003904">
    <property type="term" value="F:deoxyribodipyrimidine photo-lyase activity"/>
    <property type="evidence" value="ECO:0007669"/>
    <property type="project" value="TreeGrafter"/>
</dbReference>
<reference evidence="8 9" key="1">
    <citation type="submission" date="2020-09" db="EMBL/GenBank/DDBJ databases">
        <title>TT11 complete genome.</title>
        <authorList>
            <person name="Wu Z."/>
        </authorList>
    </citation>
    <scope>NUCLEOTIDE SEQUENCE [LARGE SCALE GENOMIC DNA]</scope>
    <source>
        <strain evidence="8 9">TT11</strain>
    </source>
</reference>
<sequence>MKDNLSIVWLKRDLRLWDNEAIFNAIHSNQNVLLIYVFETFLITDKHYSKRHWDFVKQSLEDLNNTLYQYNSKVLIIENSIEQTIKTLQKYYQVTHVYSHQETGLFLTFERDLAFGKYCKTQNISWQESINNGVQRGLKNRATWYDDWTDFMGQPEFNFNPGKNQLLSITHIEKLEHHFKLVSLVTTKNTSFQKGGTSTGLKCLNSFLNDRNKSYMFNISKPRESRTSCSRISPYLAWGNLSVKQVLNATSEVYKNKTNNRHINAFKSRLRWQAHFIQKFEMEHQMEFRSVNKGYTELNKPRNLEYQQAWKAGKTGFPLVDACMRCLNETGYLNFRMRALVVSFFTHSLWQPWEDCAAYLASVFLDFEPGIHYPQIQMQAGETGINALRIYSPLKNSKALDPEGKFIKQWVKELVPLDATTIHDPSSISYFDQQLTGFEIGVTYPTPIINDKLARKYASNTLWKLKDSPFVKQENRRILKRHTLKDRSIMLKNS</sequence>
<evidence type="ECO:0000256" key="3">
    <source>
        <dbReference type="ARBA" id="ARBA00022827"/>
    </source>
</evidence>
<keyword evidence="9" id="KW-1185">Reference proteome</keyword>
<dbReference type="PROSITE" id="PS51645">
    <property type="entry name" value="PHR_CRY_ALPHA_BETA"/>
    <property type="match status" value="1"/>
</dbReference>
<evidence type="ECO:0000313" key="8">
    <source>
        <dbReference type="EMBL" id="MBD0831675.1"/>
    </source>
</evidence>
<dbReference type="EMBL" id="JACVXB010000002">
    <property type="protein sequence ID" value="MBD0831675.1"/>
    <property type="molecule type" value="Genomic_DNA"/>
</dbReference>
<comment type="cofactor">
    <cofactor evidence="1">
        <name>(6R)-5,10-methylene-5,6,7,8-tetrahydrofolate</name>
        <dbReference type="ChEBI" id="CHEBI:15636"/>
    </cofactor>
</comment>
<comment type="similarity">
    <text evidence="6">Belongs to the DNA photolyase family.</text>
</comment>
<organism evidence="8 9">
    <name type="scientific">Aestuariibaculum sediminum</name>
    <dbReference type="NCBI Taxonomy" id="2770637"/>
    <lineage>
        <taxon>Bacteria</taxon>
        <taxon>Pseudomonadati</taxon>
        <taxon>Bacteroidota</taxon>
        <taxon>Flavobacteriia</taxon>
        <taxon>Flavobacteriales</taxon>
        <taxon>Flavobacteriaceae</taxon>
    </lineage>
</organism>
<protein>
    <submittedName>
        <fullName evidence="8">Deoxyribodipyrimidine photo-lyase</fullName>
    </submittedName>
</protein>
<dbReference type="InterPro" id="IPR006050">
    <property type="entry name" value="DNA_photolyase_N"/>
</dbReference>
<evidence type="ECO:0000256" key="5">
    <source>
        <dbReference type="PIRSR" id="PIRSR602081-1"/>
    </source>
</evidence>
<dbReference type="Pfam" id="PF03441">
    <property type="entry name" value="FAD_binding_7"/>
    <property type="match status" value="1"/>
</dbReference>
<evidence type="ECO:0000256" key="2">
    <source>
        <dbReference type="ARBA" id="ARBA00022630"/>
    </source>
</evidence>
<feature type="domain" description="Photolyase/cryptochrome alpha/beta" evidence="7">
    <location>
        <begin position="4"/>
        <end position="134"/>
    </location>
</feature>
<evidence type="ECO:0000256" key="6">
    <source>
        <dbReference type="RuleBase" id="RU004182"/>
    </source>
</evidence>
<evidence type="ECO:0000259" key="7">
    <source>
        <dbReference type="PROSITE" id="PS51645"/>
    </source>
</evidence>
<dbReference type="GO" id="GO:0071949">
    <property type="term" value="F:FAD binding"/>
    <property type="evidence" value="ECO:0007669"/>
    <property type="project" value="TreeGrafter"/>
</dbReference>
<dbReference type="Pfam" id="PF00875">
    <property type="entry name" value="DNA_photolyase"/>
    <property type="match status" value="1"/>
</dbReference>
<dbReference type="InterPro" id="IPR005101">
    <property type="entry name" value="Cryptochr/Photolyase_FAD-bd"/>
</dbReference>
<dbReference type="AlphaFoldDB" id="A0A8J6U7B1"/>
<evidence type="ECO:0000256" key="4">
    <source>
        <dbReference type="ARBA" id="ARBA00022991"/>
    </source>
</evidence>
<gene>
    <name evidence="8" type="ORF">ICJ83_05970</name>
</gene>
<dbReference type="Gene3D" id="1.10.579.10">
    <property type="entry name" value="DNA Cyclobutane Dipyrimidine Photolyase, subunit A, domain 3"/>
    <property type="match status" value="1"/>
</dbReference>
<dbReference type="RefSeq" id="WP_188229467.1">
    <property type="nucleotide sequence ID" value="NZ_JACVXB010000002.1"/>
</dbReference>
<dbReference type="InterPro" id="IPR018394">
    <property type="entry name" value="DNA_photolyase_1_CS_C"/>
</dbReference>
<dbReference type="GO" id="GO:0009416">
    <property type="term" value="P:response to light stimulus"/>
    <property type="evidence" value="ECO:0007669"/>
    <property type="project" value="TreeGrafter"/>
</dbReference>
<feature type="binding site" evidence="5">
    <location>
        <position position="266"/>
    </location>
    <ligand>
        <name>FAD</name>
        <dbReference type="ChEBI" id="CHEBI:57692"/>
    </ligand>
</feature>
<dbReference type="PANTHER" id="PTHR11455:SF9">
    <property type="entry name" value="CRYPTOCHROME CIRCADIAN CLOCK 5 ISOFORM X1"/>
    <property type="match status" value="1"/>
</dbReference>
<dbReference type="Proteomes" id="UP000600588">
    <property type="component" value="Unassembled WGS sequence"/>
</dbReference>
<dbReference type="InterPro" id="IPR002081">
    <property type="entry name" value="Cryptochrome/DNA_photolyase_1"/>
</dbReference>
<keyword evidence="2 5" id="KW-0285">Flavoprotein</keyword>
<accession>A0A8J6U7B1</accession>